<sequence>MNFKLVIQFIIAMSIILCTSCIDNLGPGWEYQVDNPLDKEIVIKIDKKEYTIPAQTTQNIELGQGKHTLTYDGSSVNFVTKVNSNKSVTIMNPTLSNYMLHANFYIRTNVKNKDISAVFDANSYEYNSDIGTVKLPVRVLNTLFIEKRHTNWSFGLEDDVKEKVGSSYPGKKKVFHKLYREAQYMKDLAEEIPAGTVFPVNSKKLSEQPPYVFPIESLMSDCDAANEFAKNLESRWKKTIADPSDIFQEVAALGFDTTVEQGQQSKLAKACSTQFNPGRDDKPFKEAMKRMSRVTKYLVDASSFIVE</sequence>
<keyword evidence="2" id="KW-1185">Reference proteome</keyword>
<dbReference type="RefSeq" id="WP_044162999.1">
    <property type="nucleotide sequence ID" value="NZ_JACIER010000016.1"/>
</dbReference>
<dbReference type="EMBL" id="JACIER010000016">
    <property type="protein sequence ID" value="MBB4045626.1"/>
    <property type="molecule type" value="Genomic_DNA"/>
</dbReference>
<evidence type="ECO:0000313" key="1">
    <source>
        <dbReference type="EMBL" id="MBB4045626.1"/>
    </source>
</evidence>
<organism evidence="1 2">
    <name type="scientific">Bacteroides reticulotermitis</name>
    <dbReference type="NCBI Taxonomy" id="1133319"/>
    <lineage>
        <taxon>Bacteria</taxon>
        <taxon>Pseudomonadati</taxon>
        <taxon>Bacteroidota</taxon>
        <taxon>Bacteroidia</taxon>
        <taxon>Bacteroidales</taxon>
        <taxon>Bacteroidaceae</taxon>
        <taxon>Bacteroides</taxon>
    </lineage>
</organism>
<dbReference type="AlphaFoldDB" id="A0A840D1X9"/>
<reference evidence="1" key="1">
    <citation type="submission" date="2020-08" db="EMBL/GenBank/DDBJ databases">
        <title>Genomic Encyclopedia of Type Strains, Phase IV (KMG-IV): sequencing the most valuable type-strain genomes for metagenomic binning, comparative biology and taxonomic classification.</title>
        <authorList>
            <person name="Goeker M."/>
        </authorList>
    </citation>
    <scope>NUCLEOTIDE SEQUENCE [LARGE SCALE GENOMIC DNA]</scope>
    <source>
        <strain evidence="1">DSM 105720</strain>
    </source>
</reference>
<protein>
    <submittedName>
        <fullName evidence="1">Uncharacterized protein</fullName>
    </submittedName>
</protein>
<name>A0A840D1X9_9BACE</name>
<evidence type="ECO:0000313" key="2">
    <source>
        <dbReference type="Proteomes" id="UP000560658"/>
    </source>
</evidence>
<comment type="caution">
    <text evidence="1">The sequence shown here is derived from an EMBL/GenBank/DDBJ whole genome shotgun (WGS) entry which is preliminary data.</text>
</comment>
<dbReference type="Proteomes" id="UP000560658">
    <property type="component" value="Unassembled WGS sequence"/>
</dbReference>
<gene>
    <name evidence="1" type="ORF">GGR06_003441</name>
</gene>
<proteinExistence type="predicted"/>
<accession>A0A840D1X9</accession>